<sequence length="218" mass="23953">MDRIPLILEPTLPSDYRTPSKPIPYRQAGWTVPERESAGVHLTTECIDSVDSRCLPSIISLFGEKAESATSEGDKASPKIPGRSTSSDTTECIQRATDSANTIPPHSRPLVDAQQLLLENVQLRSDCQRSESEAEFWKGQYYKLHSLCWTTPISEFGLSDRPGNWTASENSTWNPANTPVGEISFGNRGTGKAPQRSDGGSDGRFYGPPFAPHPYIVK</sequence>
<dbReference type="AlphaFoldDB" id="A0A1B9IGZ7"/>
<dbReference type="Proteomes" id="UP000092583">
    <property type="component" value="Unassembled WGS sequence"/>
</dbReference>
<accession>A0A1B9IGZ7</accession>
<gene>
    <name evidence="2" type="ORF">L486_07928</name>
</gene>
<feature type="compositionally biased region" description="Polar residues" evidence="1">
    <location>
        <begin position="167"/>
        <end position="177"/>
    </location>
</feature>
<proteinExistence type="predicted"/>
<organism evidence="2 3">
    <name type="scientific">Kwoniella mangroviensis CBS 10435</name>
    <dbReference type="NCBI Taxonomy" id="1331196"/>
    <lineage>
        <taxon>Eukaryota</taxon>
        <taxon>Fungi</taxon>
        <taxon>Dikarya</taxon>
        <taxon>Basidiomycota</taxon>
        <taxon>Agaricomycotina</taxon>
        <taxon>Tremellomycetes</taxon>
        <taxon>Tremellales</taxon>
        <taxon>Cryptococcaceae</taxon>
        <taxon>Kwoniella</taxon>
    </lineage>
</organism>
<name>A0A1B9IGZ7_9TREE</name>
<evidence type="ECO:0000256" key="1">
    <source>
        <dbReference type="SAM" id="MobiDB-lite"/>
    </source>
</evidence>
<feature type="region of interest" description="Disordered" evidence="1">
    <location>
        <begin position="167"/>
        <end position="218"/>
    </location>
</feature>
<feature type="compositionally biased region" description="Basic and acidic residues" evidence="1">
    <location>
        <begin position="66"/>
        <end position="77"/>
    </location>
</feature>
<feature type="region of interest" description="Disordered" evidence="1">
    <location>
        <begin position="66"/>
        <end position="89"/>
    </location>
</feature>
<protein>
    <submittedName>
        <fullName evidence="2">Uncharacterized protein</fullName>
    </submittedName>
</protein>
<evidence type="ECO:0000313" key="2">
    <source>
        <dbReference type="EMBL" id="OCF54792.1"/>
    </source>
</evidence>
<reference evidence="3" key="2">
    <citation type="submission" date="2013-12" db="EMBL/GenBank/DDBJ databases">
        <title>Evolution of pathogenesis and genome organization in the Tremellales.</title>
        <authorList>
            <person name="Cuomo C."/>
            <person name="Litvintseva A."/>
            <person name="Heitman J."/>
            <person name="Chen Y."/>
            <person name="Sun S."/>
            <person name="Springer D."/>
            <person name="Dromer F."/>
            <person name="Young S."/>
            <person name="Zeng Q."/>
            <person name="Chapman S."/>
            <person name="Gujja S."/>
            <person name="Saif S."/>
            <person name="Birren B."/>
        </authorList>
    </citation>
    <scope>NUCLEOTIDE SEQUENCE [LARGE SCALE GENOMIC DNA]</scope>
    <source>
        <strain evidence="3">CBS 10435</strain>
    </source>
</reference>
<evidence type="ECO:0000313" key="3">
    <source>
        <dbReference type="Proteomes" id="UP000092583"/>
    </source>
</evidence>
<reference evidence="2 3" key="1">
    <citation type="submission" date="2013-07" db="EMBL/GenBank/DDBJ databases">
        <title>The Genome Sequence of Kwoniella mangroviensis CBS10435.</title>
        <authorList>
            <consortium name="The Broad Institute Genome Sequencing Platform"/>
            <person name="Cuomo C."/>
            <person name="Litvintseva A."/>
            <person name="Chen Y."/>
            <person name="Heitman J."/>
            <person name="Sun S."/>
            <person name="Springer D."/>
            <person name="Dromer F."/>
            <person name="Young S.K."/>
            <person name="Zeng Q."/>
            <person name="Gargeya S."/>
            <person name="Fitzgerald M."/>
            <person name="Abouelleil A."/>
            <person name="Alvarado L."/>
            <person name="Berlin A.M."/>
            <person name="Chapman S.B."/>
            <person name="Dewar J."/>
            <person name="Goldberg J."/>
            <person name="Griggs A."/>
            <person name="Gujja S."/>
            <person name="Hansen M."/>
            <person name="Howarth C."/>
            <person name="Imamovic A."/>
            <person name="Larimer J."/>
            <person name="McCowan C."/>
            <person name="Murphy C."/>
            <person name="Pearson M."/>
            <person name="Priest M."/>
            <person name="Roberts A."/>
            <person name="Saif S."/>
            <person name="Shea T."/>
            <person name="Sykes S."/>
            <person name="Wortman J."/>
            <person name="Nusbaum C."/>
            <person name="Birren B."/>
        </authorList>
    </citation>
    <scope>NUCLEOTIDE SEQUENCE [LARGE SCALE GENOMIC DNA]</scope>
    <source>
        <strain evidence="2 3">CBS 10435</strain>
    </source>
</reference>
<keyword evidence="3" id="KW-1185">Reference proteome</keyword>
<dbReference type="EMBL" id="KI669469">
    <property type="protein sequence ID" value="OCF54792.1"/>
    <property type="molecule type" value="Genomic_DNA"/>
</dbReference>